<protein>
    <submittedName>
        <fullName evidence="1">Uncharacterized protein</fullName>
    </submittedName>
</protein>
<reference evidence="1" key="1">
    <citation type="journal article" date="2015" name="Genome Announc.">
        <title>Draft Genome Sequence of Anaerolineae Strain TC1, a Novel Isolate from a Methanogenic Wastewater Treatment System.</title>
        <authorList>
            <person name="Matsuura N."/>
            <person name="Tourlousse D.M."/>
            <person name="Sun L."/>
            <person name="Toyonaga M."/>
            <person name="Kuroda K."/>
            <person name="Ohashi A."/>
            <person name="Cruz R."/>
            <person name="Yamaguchi T."/>
            <person name="Sekiguchi Y."/>
        </authorList>
    </citation>
    <scope>NUCLEOTIDE SEQUENCE [LARGE SCALE GENOMIC DNA]</scope>
    <source>
        <strain evidence="1">TC1</strain>
    </source>
</reference>
<dbReference type="EMBL" id="DF968180">
    <property type="protein sequence ID" value="GAP39520.1"/>
    <property type="molecule type" value="Genomic_DNA"/>
</dbReference>
<evidence type="ECO:0000313" key="1">
    <source>
        <dbReference type="EMBL" id="GAP39520.1"/>
    </source>
</evidence>
<name>A0A0K8PBJ7_9CHLR</name>
<gene>
    <name evidence="1" type="ORF">ATC1_1250</name>
</gene>
<dbReference type="STRING" id="1678840.ATC1_1250"/>
<dbReference type="Proteomes" id="UP000053370">
    <property type="component" value="Unassembled WGS sequence"/>
</dbReference>
<keyword evidence="2" id="KW-1185">Reference proteome</keyword>
<accession>A0A0K8PBJ7</accession>
<dbReference type="AlphaFoldDB" id="A0A0K8PBJ7"/>
<sequence length="73" mass="8259">MGRINFSGVETITEILHRKLVVVKKKCRKSPMDYEKIPYSLQRAFMVLNSSGNRRCLSSAHVWNLGLGIPIGI</sequence>
<evidence type="ECO:0000313" key="2">
    <source>
        <dbReference type="Proteomes" id="UP000053370"/>
    </source>
</evidence>
<organism evidence="1">
    <name type="scientific">Flexilinea flocculi</name>
    <dbReference type="NCBI Taxonomy" id="1678840"/>
    <lineage>
        <taxon>Bacteria</taxon>
        <taxon>Bacillati</taxon>
        <taxon>Chloroflexota</taxon>
        <taxon>Anaerolineae</taxon>
        <taxon>Anaerolineales</taxon>
        <taxon>Anaerolineaceae</taxon>
        <taxon>Flexilinea</taxon>
    </lineage>
</organism>
<proteinExistence type="predicted"/>